<dbReference type="GO" id="GO:0005634">
    <property type="term" value="C:nucleus"/>
    <property type="evidence" value="ECO:0007669"/>
    <property type="project" value="UniProtKB-SubCell"/>
</dbReference>
<evidence type="ECO:0000256" key="2">
    <source>
        <dbReference type="ARBA" id="ARBA00023015"/>
    </source>
</evidence>
<evidence type="ECO:0000313" key="10">
    <source>
        <dbReference type="RefSeq" id="XP_031388441.1"/>
    </source>
</evidence>
<dbReference type="SMART" id="SM00432">
    <property type="entry name" value="MADS"/>
    <property type="match status" value="1"/>
</dbReference>
<evidence type="ECO:0000259" key="8">
    <source>
        <dbReference type="PROSITE" id="PS50066"/>
    </source>
</evidence>
<proteinExistence type="predicted"/>
<dbReference type="Proteomes" id="UP000515151">
    <property type="component" value="Chromosome 3"/>
</dbReference>
<dbReference type="InterPro" id="IPR050142">
    <property type="entry name" value="MADS-box/MEF2_TF"/>
</dbReference>
<dbReference type="FunFam" id="3.40.1810.10:FF:000014">
    <property type="entry name" value="MADS-box transcription factor 41"/>
    <property type="match status" value="1"/>
</dbReference>
<evidence type="ECO:0000256" key="1">
    <source>
        <dbReference type="ARBA" id="ARBA00004123"/>
    </source>
</evidence>
<dbReference type="GO" id="GO:0045944">
    <property type="term" value="P:positive regulation of transcription by RNA polymerase II"/>
    <property type="evidence" value="ECO:0007669"/>
    <property type="project" value="InterPro"/>
</dbReference>
<organism evidence="9 10">
    <name type="scientific">Punica granatum</name>
    <name type="common">Pomegranate</name>
    <dbReference type="NCBI Taxonomy" id="22663"/>
    <lineage>
        <taxon>Eukaryota</taxon>
        <taxon>Viridiplantae</taxon>
        <taxon>Streptophyta</taxon>
        <taxon>Embryophyta</taxon>
        <taxon>Tracheophyta</taxon>
        <taxon>Spermatophyta</taxon>
        <taxon>Magnoliopsida</taxon>
        <taxon>eudicotyledons</taxon>
        <taxon>Gunneridae</taxon>
        <taxon>Pentapetalae</taxon>
        <taxon>rosids</taxon>
        <taxon>malvids</taxon>
        <taxon>Myrtales</taxon>
        <taxon>Lythraceae</taxon>
        <taxon>Punica</taxon>
    </lineage>
</organism>
<evidence type="ECO:0000256" key="6">
    <source>
        <dbReference type="ARBA" id="ARBA00023242"/>
    </source>
</evidence>
<dbReference type="InterPro" id="IPR033896">
    <property type="entry name" value="MEF2-like_N"/>
</dbReference>
<reference evidence="10" key="2">
    <citation type="submission" date="2025-08" db="UniProtKB">
        <authorList>
            <consortium name="RefSeq"/>
        </authorList>
    </citation>
    <scope>IDENTIFICATION</scope>
    <source>
        <tissue evidence="10">Leaf</tissue>
    </source>
</reference>
<sequence>MGRVKLQIKRIENPTNRQVTFSKRRNGLIKKAYELSILCDIDIALIMFSTSQRVSHFSGRKRIEDVLTRYIDMPDHDRGGIIQNKEYLISALKKLKTENEIALQLANPVEPNPNLEELQQEITNLQHQLQMAEDQLRIYEPDPLTFTLQDETDASEKNLLDTLARVTERKKYLLGGQSSTYDPSNLQIYLDTQDGVPSSFENEVDIWLPENEHNSNIPSCVGADTSSIPIRNSNSPHEMYDSLAHGTTGINGLEACGMGGGYPMTTVGLPSWHHNYSATELLSAFMPPTSYQSVKGQPEMASPGIPSMMTHQQAVTSSSSSHVPSTDEVTNYNEGGKLPPLNV</sequence>
<evidence type="ECO:0000256" key="4">
    <source>
        <dbReference type="ARBA" id="ARBA00023125"/>
    </source>
</evidence>
<keyword evidence="9" id="KW-1185">Reference proteome</keyword>
<dbReference type="PROSITE" id="PS00350">
    <property type="entry name" value="MADS_BOX_1"/>
    <property type="match status" value="1"/>
</dbReference>
<dbReference type="InterPro" id="IPR002100">
    <property type="entry name" value="TF_MADSbox"/>
</dbReference>
<dbReference type="Gene3D" id="3.40.1810.10">
    <property type="entry name" value="Transcription factor, MADS-box"/>
    <property type="match status" value="1"/>
</dbReference>
<dbReference type="PRINTS" id="PR00404">
    <property type="entry name" value="MADSDOMAIN"/>
</dbReference>
<evidence type="ECO:0000256" key="7">
    <source>
        <dbReference type="SAM" id="MobiDB-lite"/>
    </source>
</evidence>
<evidence type="ECO:0000256" key="5">
    <source>
        <dbReference type="ARBA" id="ARBA00023163"/>
    </source>
</evidence>
<gene>
    <name evidence="10" type="primary">LOC116201361</name>
</gene>
<evidence type="ECO:0000313" key="9">
    <source>
        <dbReference type="Proteomes" id="UP000515151"/>
    </source>
</evidence>
<dbReference type="GO" id="GO:0080092">
    <property type="term" value="P:regulation of pollen tube growth"/>
    <property type="evidence" value="ECO:0007669"/>
    <property type="project" value="UniProtKB-ARBA"/>
</dbReference>
<feature type="domain" description="MADS-box" evidence="8">
    <location>
        <begin position="1"/>
        <end position="61"/>
    </location>
</feature>
<dbReference type="GO" id="GO:0046983">
    <property type="term" value="F:protein dimerization activity"/>
    <property type="evidence" value="ECO:0007669"/>
    <property type="project" value="InterPro"/>
</dbReference>
<dbReference type="CDD" id="cd00265">
    <property type="entry name" value="MADS_MEF2_like"/>
    <property type="match status" value="1"/>
</dbReference>
<protein>
    <submittedName>
        <fullName evidence="10">Agamous-like MADS-box protein AGL104 isoform X1</fullName>
    </submittedName>
</protein>
<dbReference type="PROSITE" id="PS50066">
    <property type="entry name" value="MADS_BOX_2"/>
    <property type="match status" value="1"/>
</dbReference>
<feature type="region of interest" description="Disordered" evidence="7">
    <location>
        <begin position="294"/>
        <end position="343"/>
    </location>
</feature>
<comment type="subcellular location">
    <subcellularLocation>
        <location evidence="1">Nucleus</location>
    </subcellularLocation>
</comment>
<dbReference type="RefSeq" id="XP_031388441.1">
    <property type="nucleotide sequence ID" value="XM_031532581.1"/>
</dbReference>
<keyword evidence="4" id="KW-0238">DNA-binding</keyword>
<dbReference type="PANTHER" id="PTHR48019">
    <property type="entry name" value="SERUM RESPONSE FACTOR HOMOLOG"/>
    <property type="match status" value="1"/>
</dbReference>
<keyword evidence="5" id="KW-0804">Transcription</keyword>
<dbReference type="Pfam" id="PF00319">
    <property type="entry name" value="SRF-TF"/>
    <property type="match status" value="1"/>
</dbReference>
<dbReference type="AlphaFoldDB" id="A0A6P8D4F1"/>
<feature type="compositionally biased region" description="Polar residues" evidence="7">
    <location>
        <begin position="309"/>
        <end position="333"/>
    </location>
</feature>
<dbReference type="OrthoDB" id="1898716at2759"/>
<keyword evidence="6" id="KW-0539">Nucleus</keyword>
<keyword evidence="2" id="KW-0805">Transcription regulation</keyword>
<dbReference type="SUPFAM" id="SSF55455">
    <property type="entry name" value="SRF-like"/>
    <property type="match status" value="1"/>
</dbReference>
<evidence type="ECO:0000256" key="3">
    <source>
        <dbReference type="ARBA" id="ARBA00023054"/>
    </source>
</evidence>
<name>A0A6P8D4F1_PUNGR</name>
<accession>A0A6P8D4F1</accession>
<reference evidence="9" key="1">
    <citation type="journal article" date="2020" name="Plant Biotechnol. J.">
        <title>The pomegranate (Punica granatum L.) draft genome dissects genetic divergence between soft- and hard-seeded cultivars.</title>
        <authorList>
            <person name="Luo X."/>
            <person name="Li H."/>
            <person name="Wu Z."/>
            <person name="Yao W."/>
            <person name="Zhao P."/>
            <person name="Cao D."/>
            <person name="Yu H."/>
            <person name="Li K."/>
            <person name="Poudel K."/>
            <person name="Zhao D."/>
            <person name="Zhang F."/>
            <person name="Xia X."/>
            <person name="Chen L."/>
            <person name="Wang Q."/>
            <person name="Jing D."/>
            <person name="Cao S."/>
        </authorList>
    </citation>
    <scope>NUCLEOTIDE SEQUENCE [LARGE SCALE GENOMIC DNA]</scope>
    <source>
        <strain evidence="9">cv. Tunisia</strain>
    </source>
</reference>
<keyword evidence="3" id="KW-0175">Coiled coil</keyword>
<dbReference type="InterPro" id="IPR036879">
    <property type="entry name" value="TF_MADSbox_sf"/>
</dbReference>
<dbReference type="GO" id="GO:0000977">
    <property type="term" value="F:RNA polymerase II transcription regulatory region sequence-specific DNA binding"/>
    <property type="evidence" value="ECO:0007669"/>
    <property type="project" value="InterPro"/>
</dbReference>
<dbReference type="GeneID" id="116201361"/>
<dbReference type="GO" id="GO:0010152">
    <property type="term" value="P:pollen maturation"/>
    <property type="evidence" value="ECO:0007669"/>
    <property type="project" value="UniProtKB-ARBA"/>
</dbReference>